<evidence type="ECO:0000256" key="1">
    <source>
        <dbReference type="ARBA" id="ARBA00004123"/>
    </source>
</evidence>
<dbReference type="GO" id="GO:0006357">
    <property type="term" value="P:regulation of transcription by RNA polymerase II"/>
    <property type="evidence" value="ECO:0007669"/>
    <property type="project" value="InterPro"/>
</dbReference>
<dbReference type="InterPro" id="IPR013921">
    <property type="entry name" value="Mediator_Med20"/>
</dbReference>
<dbReference type="AlphaFoldDB" id="A0A7S3BW51"/>
<comment type="similarity">
    <text evidence="2">Belongs to the Mediator complex subunit 20 family.</text>
</comment>
<evidence type="ECO:0000313" key="5">
    <source>
        <dbReference type="EMBL" id="CAE0147162.1"/>
    </source>
</evidence>
<evidence type="ECO:0008006" key="6">
    <source>
        <dbReference type="Google" id="ProtNLM"/>
    </source>
</evidence>
<feature type="region of interest" description="Disordered" evidence="4">
    <location>
        <begin position="37"/>
        <end position="65"/>
    </location>
</feature>
<comment type="subcellular location">
    <subcellularLocation>
        <location evidence="1">Nucleus</location>
    </subcellularLocation>
</comment>
<dbReference type="PANTHER" id="PTHR12465:SF0">
    <property type="entry name" value="MEDIATOR OF RNA POLYMERASE II TRANSCRIPTION SUBUNIT 20"/>
    <property type="match status" value="1"/>
</dbReference>
<evidence type="ECO:0000256" key="3">
    <source>
        <dbReference type="ARBA" id="ARBA00023242"/>
    </source>
</evidence>
<reference evidence="5" key="1">
    <citation type="submission" date="2021-01" db="EMBL/GenBank/DDBJ databases">
        <authorList>
            <person name="Corre E."/>
            <person name="Pelletier E."/>
            <person name="Niang G."/>
            <person name="Scheremetjew M."/>
            <person name="Finn R."/>
            <person name="Kale V."/>
            <person name="Holt S."/>
            <person name="Cochrane G."/>
            <person name="Meng A."/>
            <person name="Brown T."/>
            <person name="Cohen L."/>
        </authorList>
    </citation>
    <scope>NUCLEOTIDE SEQUENCE</scope>
    <source>
        <strain evidence="5">RCC927</strain>
    </source>
</reference>
<gene>
    <name evidence="5" type="ORF">PSIN1315_LOCUS11201</name>
</gene>
<dbReference type="GO" id="GO:0003713">
    <property type="term" value="F:transcription coactivator activity"/>
    <property type="evidence" value="ECO:0007669"/>
    <property type="project" value="TreeGrafter"/>
</dbReference>
<dbReference type="EMBL" id="HBHY01017325">
    <property type="protein sequence ID" value="CAE0147162.1"/>
    <property type="molecule type" value="Transcribed_RNA"/>
</dbReference>
<keyword evidence="3" id="KW-0539">Nucleus</keyword>
<sequence>MGVKLLLLWRDASHERPVSETARLVRAAVVALADVDARQQHPHQPSQQQPLQQQRAQQQPADAAGAAAACETEVSEWAPAAKGAGCELSVVRSWEFPGEVLYAVKSKCMVARADAALQAVLQGDAFVRRLRGRFEGTTHRMGDFTLRVLEARLEAREETSAVVIECTYEPLQAVELATQLLREYTEQLLAALTAKHTGLKGQLLCIHALHASYDLPAEYAAEHLCLQYSQCLGSIVRSSQQAAR</sequence>
<proteinExistence type="inferred from homology"/>
<dbReference type="PANTHER" id="PTHR12465">
    <property type="entry name" value="UBIQUITIN SPECIFIC PROTEASE HOMOLOG 49"/>
    <property type="match status" value="1"/>
</dbReference>
<dbReference type="GO" id="GO:0016592">
    <property type="term" value="C:mediator complex"/>
    <property type="evidence" value="ECO:0007669"/>
    <property type="project" value="InterPro"/>
</dbReference>
<name>A0A7S3BW51_9VIRI</name>
<feature type="compositionally biased region" description="Low complexity" evidence="4">
    <location>
        <begin position="42"/>
        <end position="65"/>
    </location>
</feature>
<accession>A0A7S3BW51</accession>
<protein>
    <recommendedName>
        <fullName evidence="6">Mediator of RNA polymerase II transcription subunit 20</fullName>
    </recommendedName>
</protein>
<organism evidence="5">
    <name type="scientific">Prasinoderma singulare</name>
    <dbReference type="NCBI Taxonomy" id="676789"/>
    <lineage>
        <taxon>Eukaryota</taxon>
        <taxon>Viridiplantae</taxon>
        <taxon>Prasinodermophyta</taxon>
        <taxon>Prasinodermophyceae</taxon>
        <taxon>Prasinodermales</taxon>
        <taxon>Prasinodermaceae</taxon>
        <taxon>Prasinoderma</taxon>
    </lineage>
</organism>
<evidence type="ECO:0000256" key="2">
    <source>
        <dbReference type="ARBA" id="ARBA00010743"/>
    </source>
</evidence>
<evidence type="ECO:0000256" key="4">
    <source>
        <dbReference type="SAM" id="MobiDB-lite"/>
    </source>
</evidence>